<proteinExistence type="predicted"/>
<sequence length="71" mass="8082">MPAWYNLQRPFQQAGFSSFAVIEIQAIARRYQTRRPVAIACAVLTNTLLLNAVGEYHSDLPSHMLDRRAHV</sequence>
<evidence type="ECO:0000313" key="2">
    <source>
        <dbReference type="Proteomes" id="UP000503462"/>
    </source>
</evidence>
<evidence type="ECO:0000313" key="1">
    <source>
        <dbReference type="EMBL" id="QIX01137.1"/>
    </source>
</evidence>
<gene>
    <name evidence="1" type="ORF">AMS68_006654</name>
</gene>
<keyword evidence="2" id="KW-1185">Reference proteome</keyword>
<organism evidence="1 2">
    <name type="scientific">Peltaster fructicola</name>
    <dbReference type="NCBI Taxonomy" id="286661"/>
    <lineage>
        <taxon>Eukaryota</taxon>
        <taxon>Fungi</taxon>
        <taxon>Dikarya</taxon>
        <taxon>Ascomycota</taxon>
        <taxon>Pezizomycotina</taxon>
        <taxon>Dothideomycetes</taxon>
        <taxon>Dothideomycetes incertae sedis</taxon>
        <taxon>Peltaster</taxon>
    </lineage>
</organism>
<dbReference type="AlphaFoldDB" id="A0A6H0Y2B6"/>
<dbReference type="EMBL" id="CP051142">
    <property type="protein sequence ID" value="QIX01137.1"/>
    <property type="molecule type" value="Genomic_DNA"/>
</dbReference>
<accession>A0A6H0Y2B6</accession>
<dbReference type="Proteomes" id="UP000503462">
    <property type="component" value="Chromosome 4"/>
</dbReference>
<protein>
    <submittedName>
        <fullName evidence="1">Uncharacterized protein</fullName>
    </submittedName>
</protein>
<name>A0A6H0Y2B6_9PEZI</name>
<reference evidence="1 2" key="1">
    <citation type="journal article" date="2016" name="Sci. Rep.">
        <title>Peltaster fructicola genome reveals evolution from an invasive phytopathogen to an ectophytic parasite.</title>
        <authorList>
            <person name="Xu C."/>
            <person name="Chen H."/>
            <person name="Gleason M.L."/>
            <person name="Xu J.R."/>
            <person name="Liu H."/>
            <person name="Zhang R."/>
            <person name="Sun G."/>
        </authorList>
    </citation>
    <scope>NUCLEOTIDE SEQUENCE [LARGE SCALE GENOMIC DNA]</scope>
    <source>
        <strain evidence="1 2">LNHT1506</strain>
    </source>
</reference>